<dbReference type="Proteomes" id="UP000663852">
    <property type="component" value="Unassembled WGS sequence"/>
</dbReference>
<evidence type="ECO:0000313" key="4">
    <source>
        <dbReference type="Proteomes" id="UP000663852"/>
    </source>
</evidence>
<dbReference type="AlphaFoldDB" id="A0A814G7L9"/>
<reference evidence="3" key="1">
    <citation type="submission" date="2021-02" db="EMBL/GenBank/DDBJ databases">
        <authorList>
            <person name="Nowell W R."/>
        </authorList>
    </citation>
    <scope>NUCLEOTIDE SEQUENCE</scope>
</reference>
<dbReference type="EMBL" id="CAJNOJ010000059">
    <property type="protein sequence ID" value="CAF0992865.1"/>
    <property type="molecule type" value="Genomic_DNA"/>
</dbReference>
<feature type="region of interest" description="Disordered" evidence="2">
    <location>
        <begin position="59"/>
        <end position="86"/>
    </location>
</feature>
<feature type="compositionally biased region" description="Polar residues" evidence="2">
    <location>
        <begin position="70"/>
        <end position="86"/>
    </location>
</feature>
<evidence type="ECO:0008006" key="5">
    <source>
        <dbReference type="Google" id="ProtNLM"/>
    </source>
</evidence>
<proteinExistence type="predicted"/>
<dbReference type="PANTHER" id="PTHR24160:SF1">
    <property type="entry name" value="ANKYRIN REPEAT DOMAIN-CONTAINING PROTEIN 53"/>
    <property type="match status" value="1"/>
</dbReference>
<dbReference type="Pfam" id="PF12796">
    <property type="entry name" value="Ank_2"/>
    <property type="match status" value="1"/>
</dbReference>
<dbReference type="GO" id="GO:0031116">
    <property type="term" value="P:positive regulation of microtubule polymerization"/>
    <property type="evidence" value="ECO:0007669"/>
    <property type="project" value="TreeGrafter"/>
</dbReference>
<feature type="compositionally biased region" description="Polar residues" evidence="2">
    <location>
        <begin position="331"/>
        <end position="349"/>
    </location>
</feature>
<dbReference type="OrthoDB" id="10254927at2759"/>
<evidence type="ECO:0000256" key="2">
    <source>
        <dbReference type="SAM" id="MobiDB-lite"/>
    </source>
</evidence>
<dbReference type="PANTHER" id="PTHR24160">
    <property type="entry name" value="ANKYRIN REPEAT DOMAIN-CONTAINING PROTEIN 53"/>
    <property type="match status" value="1"/>
</dbReference>
<name>A0A814G7L9_ADIRI</name>
<feature type="repeat" description="ANK" evidence="1">
    <location>
        <begin position="174"/>
        <end position="210"/>
    </location>
</feature>
<dbReference type="InterPro" id="IPR036770">
    <property type="entry name" value="Ankyrin_rpt-contain_sf"/>
</dbReference>
<organism evidence="3 4">
    <name type="scientific">Adineta ricciae</name>
    <name type="common">Rotifer</name>
    <dbReference type="NCBI Taxonomy" id="249248"/>
    <lineage>
        <taxon>Eukaryota</taxon>
        <taxon>Metazoa</taxon>
        <taxon>Spiralia</taxon>
        <taxon>Gnathifera</taxon>
        <taxon>Rotifera</taxon>
        <taxon>Eurotatoria</taxon>
        <taxon>Bdelloidea</taxon>
        <taxon>Adinetida</taxon>
        <taxon>Adinetidae</taxon>
        <taxon>Adineta</taxon>
    </lineage>
</organism>
<gene>
    <name evidence="3" type="ORF">EDS130_LOCUS14483</name>
</gene>
<feature type="repeat" description="ANK" evidence="1">
    <location>
        <begin position="211"/>
        <end position="243"/>
    </location>
</feature>
<keyword evidence="1" id="KW-0040">ANK repeat</keyword>
<dbReference type="PROSITE" id="PS50088">
    <property type="entry name" value="ANK_REPEAT"/>
    <property type="match status" value="3"/>
</dbReference>
<dbReference type="SUPFAM" id="SSF48403">
    <property type="entry name" value="Ankyrin repeat"/>
    <property type="match status" value="1"/>
</dbReference>
<feature type="repeat" description="ANK" evidence="1">
    <location>
        <begin position="140"/>
        <end position="162"/>
    </location>
</feature>
<dbReference type="GO" id="GO:0060236">
    <property type="term" value="P:regulation of mitotic spindle organization"/>
    <property type="evidence" value="ECO:0007669"/>
    <property type="project" value="TreeGrafter"/>
</dbReference>
<dbReference type="InterPro" id="IPR042335">
    <property type="entry name" value="ANKRD53"/>
</dbReference>
<feature type="region of interest" description="Disordered" evidence="2">
    <location>
        <begin position="331"/>
        <end position="368"/>
    </location>
</feature>
<dbReference type="InterPro" id="IPR002110">
    <property type="entry name" value="Ankyrin_rpt"/>
</dbReference>
<dbReference type="GO" id="GO:0000922">
    <property type="term" value="C:spindle pole"/>
    <property type="evidence" value="ECO:0007669"/>
    <property type="project" value="TreeGrafter"/>
</dbReference>
<comment type="caution">
    <text evidence="3">The sequence shown here is derived from an EMBL/GenBank/DDBJ whole genome shotgun (WGS) entry which is preliminary data.</text>
</comment>
<evidence type="ECO:0000313" key="3">
    <source>
        <dbReference type="EMBL" id="CAF0992865.1"/>
    </source>
</evidence>
<dbReference type="SMART" id="SM00248">
    <property type="entry name" value="ANK"/>
    <property type="match status" value="4"/>
</dbReference>
<evidence type="ECO:0000256" key="1">
    <source>
        <dbReference type="PROSITE-ProRule" id="PRU00023"/>
    </source>
</evidence>
<accession>A0A814G7L9</accession>
<dbReference type="GO" id="GO:1902412">
    <property type="term" value="P:regulation of mitotic cytokinesis"/>
    <property type="evidence" value="ECO:0007669"/>
    <property type="project" value="InterPro"/>
</dbReference>
<dbReference type="PROSITE" id="PS50297">
    <property type="entry name" value="ANK_REP_REGION"/>
    <property type="match status" value="2"/>
</dbReference>
<dbReference type="Gene3D" id="1.25.40.20">
    <property type="entry name" value="Ankyrin repeat-containing domain"/>
    <property type="match status" value="1"/>
</dbReference>
<protein>
    <recommendedName>
        <fullName evidence="5">Ankyrin repeat domain-containing protein 53</fullName>
    </recommendedName>
</protein>
<dbReference type="GO" id="GO:0007080">
    <property type="term" value="P:mitotic metaphase chromosome alignment"/>
    <property type="evidence" value="ECO:0007669"/>
    <property type="project" value="TreeGrafter"/>
</dbReference>
<sequence>MYSTSLFYIESNDYCGIKERHWAKVTANKQKMLSDETITNFRLHRDTRLESTATPFVVPTNGHRHVPAPKQQQPQQRTAVAEQASASRTSKSIIDAKNRAVSDSCMAAAIGDLQWLKQSIRDGPLGSGEVISVEQTYGKDGLAPIHLAALHGRLNCLSYLIETIHLDIDLPSATGWRPIHLCISKETGSRALQCLQYLIEHGASFNIKNDDQLTPLHQAASEGHIQCLELLLAHNADVYAEDSRKQSPLDLAKLWGHKRCAKLLAAAMWHQNKHLSEKERRLTRNAKMADLLLEIKQEHATLFEERGEEMFDQWLITAVYSLHFLLGNKSTSPTTQPKQQSPTHQTLPSITPEHAINQQSLSKSDKRTIPKRVRPPRFVNTNNWNISTRCKPNPYITDLTDAYPRDPFTKMPPKQDAVDIYRLLQNMTLTDVKKFLERRKERSIEPQDVEERAQKQRPVVYAPCHVDDIQTLHKATPGEESYQPLRYFDEGGLHHTNDAQGSVFYHQLSEAMGGKENTFLSRYHANEDRTKWDLFQQYGSELIDFLTDHRGRFKRQYDKVFIT</sequence>